<dbReference type="Gene3D" id="3.40.50.300">
    <property type="entry name" value="P-loop containing nucleotide triphosphate hydrolases"/>
    <property type="match status" value="1"/>
</dbReference>
<evidence type="ECO:0000259" key="5">
    <source>
        <dbReference type="Pfam" id="PF17863"/>
    </source>
</evidence>
<dbReference type="Gene3D" id="1.10.8.80">
    <property type="entry name" value="Magnesium chelatase subunit I, C-Terminal domain"/>
    <property type="match status" value="1"/>
</dbReference>
<keyword evidence="2" id="KW-0067">ATP-binding</keyword>
<evidence type="ECO:0000256" key="1">
    <source>
        <dbReference type="ARBA" id="ARBA00022741"/>
    </source>
</evidence>
<dbReference type="PANTHER" id="PTHR42759">
    <property type="entry name" value="MOXR FAMILY PROTEIN"/>
    <property type="match status" value="1"/>
</dbReference>
<sequence>MASAMQEVEIMHRLAANLETCILGKRKEIRLLLTALLAEGHVLLEDVPGTGKTVLIKALAQSIQGEFRRIQCNPDLLPTDITGVSIYHPKTETFVYRPGPVMSNILLVDEVNRATTKTQSALLEAMEEHHVTVDGDRYELPKPFMLLATQNPIDFEGTYRLPEAQLDRFMLKFSLGYPSPDSEKAMITGQSTRSPLDDLKPVADINELMRIQQKVKEVYLDEAIVEYIVEIVSQTRRHPALLLGASPRASLALTKALRAYAFLNDRDYVIPDDVKELAPYVLCHRLILRPEASMDGLTQASVLDQVLQSVKVPVQMEK</sequence>
<evidence type="ECO:0000313" key="6">
    <source>
        <dbReference type="EMBL" id="GFR37353.1"/>
    </source>
</evidence>
<accession>A0A916QE18</accession>
<evidence type="ECO:0000256" key="3">
    <source>
        <dbReference type="ARBA" id="ARBA00061607"/>
    </source>
</evidence>
<dbReference type="GO" id="GO:0016887">
    <property type="term" value="F:ATP hydrolysis activity"/>
    <property type="evidence" value="ECO:0007669"/>
    <property type="project" value="InterPro"/>
</dbReference>
<keyword evidence="7" id="KW-1185">Reference proteome</keyword>
<protein>
    <submittedName>
        <fullName evidence="6">Magnesium chelatase</fullName>
    </submittedName>
</protein>
<dbReference type="InterPro" id="IPR027417">
    <property type="entry name" value="P-loop_NTPase"/>
</dbReference>
<dbReference type="EMBL" id="BMAQ01000005">
    <property type="protein sequence ID" value="GFR37353.1"/>
    <property type="molecule type" value="Genomic_DNA"/>
</dbReference>
<keyword evidence="1" id="KW-0547">Nucleotide-binding</keyword>
<evidence type="ECO:0000313" key="7">
    <source>
        <dbReference type="Proteomes" id="UP000654993"/>
    </source>
</evidence>
<feature type="domain" description="ATPase AAA-3" evidence="4">
    <location>
        <begin position="41"/>
        <end position="171"/>
    </location>
</feature>
<dbReference type="SUPFAM" id="SSF52540">
    <property type="entry name" value="P-loop containing nucleoside triphosphate hydrolases"/>
    <property type="match status" value="1"/>
</dbReference>
<dbReference type="InterPro" id="IPR041628">
    <property type="entry name" value="ChlI/MoxR_AAA_lid"/>
</dbReference>
<reference evidence="6" key="1">
    <citation type="submission" date="2020-08" db="EMBL/GenBank/DDBJ databases">
        <authorList>
            <person name="Uke A."/>
            <person name="Chhe C."/>
            <person name="Baramee S."/>
            <person name="Kosugi A."/>
        </authorList>
    </citation>
    <scope>NUCLEOTIDE SEQUENCE</scope>
    <source>
        <strain evidence="6">DA-C8</strain>
    </source>
</reference>
<evidence type="ECO:0000259" key="4">
    <source>
        <dbReference type="Pfam" id="PF07726"/>
    </source>
</evidence>
<organism evidence="6 7">
    <name type="scientific">Insulibacter thermoxylanivorax</name>
    <dbReference type="NCBI Taxonomy" id="2749268"/>
    <lineage>
        <taxon>Bacteria</taxon>
        <taxon>Bacillati</taxon>
        <taxon>Bacillota</taxon>
        <taxon>Bacilli</taxon>
        <taxon>Bacillales</taxon>
        <taxon>Paenibacillaceae</taxon>
        <taxon>Insulibacter</taxon>
    </lineage>
</organism>
<dbReference type="GO" id="GO:0005524">
    <property type="term" value="F:ATP binding"/>
    <property type="evidence" value="ECO:0007669"/>
    <property type="project" value="UniProtKB-KW"/>
</dbReference>
<dbReference type="Pfam" id="PF17863">
    <property type="entry name" value="AAA_lid_2"/>
    <property type="match status" value="1"/>
</dbReference>
<reference evidence="6" key="2">
    <citation type="journal article" date="2021" name="Data Brief">
        <title>Draft genome sequence data of the facultative, thermophilic, xylanolytic bacterium Paenibacillus sp. strain DA-C8.</title>
        <authorList>
            <person name="Chhe C."/>
            <person name="Uke A."/>
            <person name="Baramee S."/>
            <person name="Ungkulpasvich U."/>
            <person name="Tachaapaikoon C."/>
            <person name="Pason P."/>
            <person name="Waeonukul R."/>
            <person name="Ratanakhanokchai K."/>
            <person name="Kosugi A."/>
        </authorList>
    </citation>
    <scope>NUCLEOTIDE SEQUENCE</scope>
    <source>
        <strain evidence="6">DA-C8</strain>
    </source>
</reference>
<name>A0A916QE18_9BACL</name>
<proteinExistence type="inferred from homology"/>
<dbReference type="PIRSF" id="PIRSF002849">
    <property type="entry name" value="AAA_ATPase_chaperone_MoxR_prd"/>
    <property type="match status" value="1"/>
</dbReference>
<dbReference type="Pfam" id="PF07726">
    <property type="entry name" value="AAA_3"/>
    <property type="match status" value="1"/>
</dbReference>
<gene>
    <name evidence="6" type="primary">moxR</name>
    <name evidence="6" type="ORF">PRECH8_06490</name>
</gene>
<comment type="caution">
    <text evidence="6">The sequence shown here is derived from an EMBL/GenBank/DDBJ whole genome shotgun (WGS) entry which is preliminary data.</text>
</comment>
<comment type="similarity">
    <text evidence="3">Belongs to the MoxR family.</text>
</comment>
<dbReference type="PANTHER" id="PTHR42759:SF5">
    <property type="entry name" value="METHANOL DEHYDROGENASE REGULATOR"/>
    <property type="match status" value="1"/>
</dbReference>
<dbReference type="AlphaFoldDB" id="A0A916QE18"/>
<dbReference type="Proteomes" id="UP000654993">
    <property type="component" value="Unassembled WGS sequence"/>
</dbReference>
<feature type="domain" description="ChlI/MoxR AAA lid" evidence="5">
    <location>
        <begin position="234"/>
        <end position="304"/>
    </location>
</feature>
<dbReference type="InterPro" id="IPR011703">
    <property type="entry name" value="ATPase_AAA-3"/>
</dbReference>
<evidence type="ECO:0000256" key="2">
    <source>
        <dbReference type="ARBA" id="ARBA00022840"/>
    </source>
</evidence>
<dbReference type="RefSeq" id="WP_200965640.1">
    <property type="nucleotide sequence ID" value="NZ_BMAQ01000005.1"/>
</dbReference>
<dbReference type="FunFam" id="3.40.50.300:FF:000640">
    <property type="entry name" value="MoxR family ATPase"/>
    <property type="match status" value="1"/>
</dbReference>
<dbReference type="InterPro" id="IPR050764">
    <property type="entry name" value="CbbQ/NirQ/NorQ/GpvN"/>
</dbReference>